<dbReference type="STRING" id="1403537.Q428_02710"/>
<proteinExistence type="predicted"/>
<keyword evidence="3" id="KW-1185">Reference proteome</keyword>
<evidence type="ECO:0000313" key="2">
    <source>
        <dbReference type="EMBL" id="EYE89361.1"/>
    </source>
</evidence>
<comment type="caution">
    <text evidence="2">The sequence shown here is derived from an EMBL/GenBank/DDBJ whole genome shotgun (WGS) entry which is preliminary data.</text>
</comment>
<accession>A0A017RXP8</accession>
<protein>
    <submittedName>
        <fullName evidence="2">Uncharacterized protein</fullName>
    </submittedName>
</protein>
<dbReference type="Pfam" id="PF07009">
    <property type="entry name" value="NusG_II"/>
    <property type="match status" value="1"/>
</dbReference>
<feature type="transmembrane region" description="Helical" evidence="1">
    <location>
        <begin position="6"/>
        <end position="25"/>
    </location>
</feature>
<sequence length="127" mass="14382">MKKYDWLIIIGIILISGLLFGVNQLKLSQQKRDSKELIAEITVKGQLYKQVVLTKEKQEFTIRTDIGKNTVSIHDNGIEVIESDCHDHICEKMGFIQKPGDIIVCLPNKIFIKIVGNSEGDIDEVSR</sequence>
<keyword evidence="1" id="KW-0472">Membrane</keyword>
<dbReference type="EMBL" id="AZQP01000005">
    <property type="protein sequence ID" value="EYE89361.1"/>
    <property type="molecule type" value="Genomic_DNA"/>
</dbReference>
<evidence type="ECO:0000256" key="1">
    <source>
        <dbReference type="SAM" id="Phobius"/>
    </source>
</evidence>
<organism evidence="2 3">
    <name type="scientific">Fervidicella metallireducens AeB</name>
    <dbReference type="NCBI Taxonomy" id="1403537"/>
    <lineage>
        <taxon>Bacteria</taxon>
        <taxon>Bacillati</taxon>
        <taxon>Bacillota</taxon>
        <taxon>Clostridia</taxon>
        <taxon>Eubacteriales</taxon>
        <taxon>Clostridiaceae</taxon>
        <taxon>Fervidicella</taxon>
    </lineage>
</organism>
<name>A0A017RXP8_9CLOT</name>
<dbReference type="AlphaFoldDB" id="A0A017RXP8"/>
<dbReference type="OrthoDB" id="47603at2"/>
<evidence type="ECO:0000313" key="3">
    <source>
        <dbReference type="Proteomes" id="UP000019681"/>
    </source>
</evidence>
<dbReference type="Proteomes" id="UP000019681">
    <property type="component" value="Unassembled WGS sequence"/>
</dbReference>
<dbReference type="InterPro" id="IPR038690">
    <property type="entry name" value="NusG_2_sf"/>
</dbReference>
<dbReference type="RefSeq" id="WP_035377913.1">
    <property type="nucleotide sequence ID" value="NZ_AZQP01000005.1"/>
</dbReference>
<dbReference type="CDD" id="cd09911">
    <property type="entry name" value="Lin0431_like"/>
    <property type="match status" value="1"/>
</dbReference>
<dbReference type="Gene3D" id="2.60.320.10">
    <property type="entry name" value="N-utilization substance G protein NusG, insert domain"/>
    <property type="match status" value="1"/>
</dbReference>
<gene>
    <name evidence="2" type="ORF">Q428_02710</name>
</gene>
<reference evidence="2 3" key="1">
    <citation type="journal article" date="2014" name="Genome Announc.">
        <title>Draft Genome Sequence of Fervidicella metallireducens Strain AeBT, an Iron-Reducing Thermoanaerobe from the Great Artesian Basin.</title>
        <authorList>
            <person name="Patel B.K."/>
        </authorList>
    </citation>
    <scope>NUCLEOTIDE SEQUENCE [LARGE SCALE GENOMIC DNA]</scope>
    <source>
        <strain evidence="2 3">AeB</strain>
    </source>
</reference>
<keyword evidence="1" id="KW-1133">Transmembrane helix</keyword>
<keyword evidence="1" id="KW-0812">Transmembrane</keyword>